<dbReference type="PANTHER" id="PTHR36435:SF1">
    <property type="entry name" value="CAAX AMINO TERMINAL PROTEASE FAMILY PROTEIN"/>
    <property type="match status" value="1"/>
</dbReference>
<evidence type="ECO:0000256" key="1">
    <source>
        <dbReference type="SAM" id="Phobius"/>
    </source>
</evidence>
<evidence type="ECO:0000313" key="3">
    <source>
        <dbReference type="EMBL" id="MBP2020675.1"/>
    </source>
</evidence>
<name>A0ABS4JYQ7_9CLOT</name>
<feature type="transmembrane region" description="Helical" evidence="1">
    <location>
        <begin position="42"/>
        <end position="63"/>
    </location>
</feature>
<dbReference type="GO" id="GO:0006508">
    <property type="term" value="P:proteolysis"/>
    <property type="evidence" value="ECO:0007669"/>
    <property type="project" value="UniProtKB-KW"/>
</dbReference>
<feature type="transmembrane region" description="Helical" evidence="1">
    <location>
        <begin position="126"/>
        <end position="144"/>
    </location>
</feature>
<dbReference type="Pfam" id="PF02517">
    <property type="entry name" value="Rce1-like"/>
    <property type="match status" value="1"/>
</dbReference>
<evidence type="ECO:0000259" key="2">
    <source>
        <dbReference type="Pfam" id="PF02517"/>
    </source>
</evidence>
<organism evidence="3 4">
    <name type="scientific">Clostridium punense</name>
    <dbReference type="NCBI Taxonomy" id="1054297"/>
    <lineage>
        <taxon>Bacteria</taxon>
        <taxon>Bacillati</taxon>
        <taxon>Bacillota</taxon>
        <taxon>Clostridia</taxon>
        <taxon>Eubacteriales</taxon>
        <taxon>Clostridiaceae</taxon>
        <taxon>Clostridium</taxon>
    </lineage>
</organism>
<dbReference type="InterPro" id="IPR052710">
    <property type="entry name" value="CAAX_protease"/>
</dbReference>
<feature type="transmembrane region" description="Helical" evidence="1">
    <location>
        <begin position="282"/>
        <end position="305"/>
    </location>
</feature>
<feature type="transmembrane region" description="Helical" evidence="1">
    <location>
        <begin position="84"/>
        <end position="106"/>
    </location>
</feature>
<feature type="transmembrane region" description="Helical" evidence="1">
    <location>
        <begin position="200"/>
        <end position="219"/>
    </location>
</feature>
<keyword evidence="3" id="KW-0378">Hydrolase</keyword>
<dbReference type="GO" id="GO:0008233">
    <property type="term" value="F:peptidase activity"/>
    <property type="evidence" value="ECO:0007669"/>
    <property type="project" value="UniProtKB-KW"/>
</dbReference>
<feature type="domain" description="CAAX prenyl protease 2/Lysostaphin resistance protein A-like" evidence="2">
    <location>
        <begin position="126"/>
        <end position="212"/>
    </location>
</feature>
<gene>
    <name evidence="3" type="ORF">J2Z44_000459</name>
</gene>
<proteinExistence type="predicted"/>
<keyword evidence="1" id="KW-0812">Transmembrane</keyword>
<feature type="transmembrane region" description="Helical" evidence="1">
    <location>
        <begin position="156"/>
        <end position="173"/>
    </location>
</feature>
<feature type="transmembrane region" description="Helical" evidence="1">
    <location>
        <begin position="16"/>
        <end position="36"/>
    </location>
</feature>
<sequence>MLSKINSKQCKQLKPYQGIGVFILVIMVTIFVAAPIQMVFGMYGVAITEIILLLLAIIPAILFKANFKEVFPIKKPLLREIFGVLLIWAGSYVAVLLVTLIIGYFFPQGLTDVSSGLQNVFTSVPMWVAFIIIAVMPAICEEALHRGLILSSLGSVNNKWLRVLYMGIIFGIFHLDPVRFLPTAILGMALSYVMIETRNIILPVIFHFVNNGLATLISFTSKSQTTAANINSGMMLYAISTYFIIGAVVPFLLLFGSKLIHKKQARNEVEDDAITQKKEKKIMIIAGICSGLMVVLGIVVMVYAISTVPITDVIKH</sequence>
<dbReference type="PANTHER" id="PTHR36435">
    <property type="entry name" value="SLR1288 PROTEIN"/>
    <property type="match status" value="1"/>
</dbReference>
<protein>
    <submittedName>
        <fullName evidence="3">Membrane protease YdiL (CAAX protease family)</fullName>
    </submittedName>
</protein>
<accession>A0ABS4JYQ7</accession>
<dbReference type="EMBL" id="JAGGLL010000003">
    <property type="protein sequence ID" value="MBP2020675.1"/>
    <property type="molecule type" value="Genomic_DNA"/>
</dbReference>
<evidence type="ECO:0000313" key="4">
    <source>
        <dbReference type="Proteomes" id="UP001519308"/>
    </source>
</evidence>
<feature type="transmembrane region" description="Helical" evidence="1">
    <location>
        <begin position="239"/>
        <end position="261"/>
    </location>
</feature>
<dbReference type="RefSeq" id="WP_021283923.1">
    <property type="nucleotide sequence ID" value="NZ_JAGGLL010000003.1"/>
</dbReference>
<keyword evidence="4" id="KW-1185">Reference proteome</keyword>
<keyword evidence="1" id="KW-1133">Transmembrane helix</keyword>
<dbReference type="Proteomes" id="UP001519308">
    <property type="component" value="Unassembled WGS sequence"/>
</dbReference>
<dbReference type="InterPro" id="IPR003675">
    <property type="entry name" value="Rce1/LyrA-like_dom"/>
</dbReference>
<reference evidence="3 4" key="1">
    <citation type="submission" date="2021-03" db="EMBL/GenBank/DDBJ databases">
        <title>Genomic Encyclopedia of Type Strains, Phase IV (KMG-IV): sequencing the most valuable type-strain genomes for metagenomic binning, comparative biology and taxonomic classification.</title>
        <authorList>
            <person name="Goeker M."/>
        </authorList>
    </citation>
    <scope>NUCLEOTIDE SEQUENCE [LARGE SCALE GENOMIC DNA]</scope>
    <source>
        <strain evidence="3 4">DSM 28650</strain>
    </source>
</reference>
<keyword evidence="3" id="KW-0645">Protease</keyword>
<keyword evidence="1" id="KW-0472">Membrane</keyword>
<comment type="caution">
    <text evidence="3">The sequence shown here is derived from an EMBL/GenBank/DDBJ whole genome shotgun (WGS) entry which is preliminary data.</text>
</comment>
<feature type="transmembrane region" description="Helical" evidence="1">
    <location>
        <begin position="179"/>
        <end position="195"/>
    </location>
</feature>